<feature type="region of interest" description="Disordered" evidence="1">
    <location>
        <begin position="1"/>
        <end position="84"/>
    </location>
</feature>
<gene>
    <name evidence="2" type="ORF">Rmf_02510</name>
</gene>
<organism evidence="2 3">
    <name type="scientific">Roseomonas fluvialis</name>
    <dbReference type="NCBI Taxonomy" id="1750527"/>
    <lineage>
        <taxon>Bacteria</taxon>
        <taxon>Pseudomonadati</taxon>
        <taxon>Pseudomonadota</taxon>
        <taxon>Alphaproteobacteria</taxon>
        <taxon>Acetobacterales</taxon>
        <taxon>Roseomonadaceae</taxon>
        <taxon>Roseomonas</taxon>
    </lineage>
</organism>
<dbReference type="EMBL" id="AP025637">
    <property type="protein sequence ID" value="BDG70322.1"/>
    <property type="molecule type" value="Genomic_DNA"/>
</dbReference>
<protein>
    <submittedName>
        <fullName evidence="2">Uncharacterized protein</fullName>
    </submittedName>
</protein>
<sequence>MRMCGALERGSAPLQTSPRQGATAPWTVGFESGDLGRGIVGDAQRAGRAMPLPKSPDQIEGSKGLKPLAGGVWGGQSPPQATAP</sequence>
<evidence type="ECO:0000313" key="3">
    <source>
        <dbReference type="Proteomes" id="UP000831327"/>
    </source>
</evidence>
<accession>A0ABM7XXX3</accession>
<proteinExistence type="predicted"/>
<name>A0ABM7XXX3_9PROT</name>
<dbReference type="Proteomes" id="UP000831327">
    <property type="component" value="Chromosome"/>
</dbReference>
<evidence type="ECO:0000256" key="1">
    <source>
        <dbReference type="SAM" id="MobiDB-lite"/>
    </source>
</evidence>
<evidence type="ECO:0000313" key="2">
    <source>
        <dbReference type="EMBL" id="BDG70322.1"/>
    </source>
</evidence>
<reference evidence="2 3" key="1">
    <citation type="journal article" date="2016" name="Microbes Environ.">
        <title>Phylogenetically diverse aerobic anoxygenic phototrophic bacteria isolated from epilithic biofilms in Tama river, Japan.</title>
        <authorList>
            <person name="Hirose S."/>
            <person name="Matsuura K."/>
            <person name="Haruta S."/>
        </authorList>
    </citation>
    <scope>NUCLEOTIDE SEQUENCE [LARGE SCALE GENOMIC DNA]</scope>
    <source>
        <strain evidence="2 3">S08</strain>
    </source>
</reference>
<keyword evidence="3" id="KW-1185">Reference proteome</keyword>